<dbReference type="SUPFAM" id="SSF52540">
    <property type="entry name" value="P-loop containing nucleoside triphosphate hydrolases"/>
    <property type="match status" value="1"/>
</dbReference>
<proteinExistence type="predicted"/>
<dbReference type="OrthoDB" id="6198786at2"/>
<dbReference type="Proteomes" id="UP000198857">
    <property type="component" value="Unassembled WGS sequence"/>
</dbReference>
<name>A0A1I5JKJ6_9ACTN</name>
<keyword evidence="3" id="KW-0067">ATP-binding</keyword>
<dbReference type="InterPro" id="IPR017871">
    <property type="entry name" value="ABC_transporter-like_CS"/>
</dbReference>
<evidence type="ECO:0000313" key="5">
    <source>
        <dbReference type="EMBL" id="SFO73265.1"/>
    </source>
</evidence>
<reference evidence="6" key="1">
    <citation type="submission" date="2016-10" db="EMBL/GenBank/DDBJ databases">
        <authorList>
            <person name="Varghese N."/>
            <person name="Submissions S."/>
        </authorList>
    </citation>
    <scope>NUCLEOTIDE SEQUENCE [LARGE SCALE GENOMIC DNA]</scope>
    <source>
        <strain evidence="6">DSM 44208</strain>
    </source>
</reference>
<dbReference type="PANTHER" id="PTHR42939">
    <property type="entry name" value="ABC TRANSPORTER ATP-BINDING PROTEIN ALBC-RELATED"/>
    <property type="match status" value="1"/>
</dbReference>
<dbReference type="InterPro" id="IPR003439">
    <property type="entry name" value="ABC_transporter-like_ATP-bd"/>
</dbReference>
<evidence type="ECO:0000259" key="4">
    <source>
        <dbReference type="PROSITE" id="PS50893"/>
    </source>
</evidence>
<evidence type="ECO:0000256" key="2">
    <source>
        <dbReference type="ARBA" id="ARBA00022741"/>
    </source>
</evidence>
<dbReference type="InterPro" id="IPR027417">
    <property type="entry name" value="P-loop_NTPase"/>
</dbReference>
<dbReference type="GO" id="GO:0016887">
    <property type="term" value="F:ATP hydrolysis activity"/>
    <property type="evidence" value="ECO:0007669"/>
    <property type="project" value="InterPro"/>
</dbReference>
<dbReference type="PROSITE" id="PS00211">
    <property type="entry name" value="ABC_TRANSPORTER_1"/>
    <property type="match status" value="1"/>
</dbReference>
<dbReference type="Pfam" id="PF00005">
    <property type="entry name" value="ABC_tran"/>
    <property type="match status" value="1"/>
</dbReference>
<dbReference type="EMBL" id="FOWQ01000001">
    <property type="protein sequence ID" value="SFO73265.1"/>
    <property type="molecule type" value="Genomic_DNA"/>
</dbReference>
<dbReference type="InterPro" id="IPR003593">
    <property type="entry name" value="AAA+_ATPase"/>
</dbReference>
<dbReference type="Gene3D" id="3.40.50.300">
    <property type="entry name" value="P-loop containing nucleotide triphosphate hydrolases"/>
    <property type="match status" value="1"/>
</dbReference>
<keyword evidence="1" id="KW-0813">Transport</keyword>
<dbReference type="PROSITE" id="PS50893">
    <property type="entry name" value="ABC_TRANSPORTER_2"/>
    <property type="match status" value="1"/>
</dbReference>
<sequence length="233" mass="24505">MPTDRTPGSALLEARDLRVGHGTEPVCAPVDLAVAPGRALGLVGANGAGKSTLLQTLVGLLAPLAGTVTLAGREVDERRADVRRDVACVLDDEAFFPSLTGREHLLLTARGHGVRDPEAVVDAEVAAFGLTGRIDALPSRLSSGQRRRLALAAALVRPARLVVLDEPERRLDAGMRTRLAGRLARLRDDGAAVVFACHDADFLRAVADDVLLLDEDACPRLDPASAADLLPAL</sequence>
<evidence type="ECO:0000256" key="1">
    <source>
        <dbReference type="ARBA" id="ARBA00022448"/>
    </source>
</evidence>
<dbReference type="SMART" id="SM00382">
    <property type="entry name" value="AAA"/>
    <property type="match status" value="1"/>
</dbReference>
<dbReference type="RefSeq" id="WP_091107021.1">
    <property type="nucleotide sequence ID" value="NZ_FOWQ01000001.1"/>
</dbReference>
<dbReference type="AlphaFoldDB" id="A0A1I5JKJ6"/>
<dbReference type="InterPro" id="IPR051782">
    <property type="entry name" value="ABC_Transporter_VariousFunc"/>
</dbReference>
<organism evidence="5 6">
    <name type="scientific">Geodermatophilus dictyosporus</name>
    <dbReference type="NCBI Taxonomy" id="1523247"/>
    <lineage>
        <taxon>Bacteria</taxon>
        <taxon>Bacillati</taxon>
        <taxon>Actinomycetota</taxon>
        <taxon>Actinomycetes</taxon>
        <taxon>Geodermatophilales</taxon>
        <taxon>Geodermatophilaceae</taxon>
        <taxon>Geodermatophilus</taxon>
    </lineage>
</organism>
<feature type="domain" description="ABC transporter" evidence="4">
    <location>
        <begin position="12"/>
        <end position="232"/>
    </location>
</feature>
<keyword evidence="2" id="KW-0547">Nucleotide-binding</keyword>
<gene>
    <name evidence="5" type="ORF">SAMN05660464_0823</name>
</gene>
<protein>
    <submittedName>
        <fullName evidence="5">ABC-type multidrug transport system, ATPase component</fullName>
    </submittedName>
</protein>
<accession>A0A1I5JKJ6</accession>
<dbReference type="PANTHER" id="PTHR42939:SF1">
    <property type="entry name" value="ABC TRANSPORTER ATP-BINDING PROTEIN ALBC-RELATED"/>
    <property type="match status" value="1"/>
</dbReference>
<evidence type="ECO:0000256" key="3">
    <source>
        <dbReference type="ARBA" id="ARBA00022840"/>
    </source>
</evidence>
<dbReference type="STRING" id="1523247.SAMN05660464_0823"/>
<keyword evidence="6" id="KW-1185">Reference proteome</keyword>
<evidence type="ECO:0000313" key="6">
    <source>
        <dbReference type="Proteomes" id="UP000198857"/>
    </source>
</evidence>
<dbReference type="GO" id="GO:0005524">
    <property type="term" value="F:ATP binding"/>
    <property type="evidence" value="ECO:0007669"/>
    <property type="project" value="UniProtKB-KW"/>
</dbReference>